<organism evidence="1 2">
    <name type="scientific">Paralimibaculum aggregatum</name>
    <dbReference type="NCBI Taxonomy" id="3036245"/>
    <lineage>
        <taxon>Bacteria</taxon>
        <taxon>Pseudomonadati</taxon>
        <taxon>Pseudomonadota</taxon>
        <taxon>Alphaproteobacteria</taxon>
        <taxon>Rhodobacterales</taxon>
        <taxon>Paracoccaceae</taxon>
        <taxon>Paralimibaculum</taxon>
    </lineage>
</organism>
<name>A0ABQ6LCK4_9RHOB</name>
<evidence type="ECO:0000313" key="2">
    <source>
        <dbReference type="Proteomes" id="UP001239909"/>
    </source>
</evidence>
<keyword evidence="2" id="KW-1185">Reference proteome</keyword>
<proteinExistence type="predicted"/>
<comment type="caution">
    <text evidence="1">The sequence shown here is derived from an EMBL/GenBank/DDBJ whole genome shotgun (WGS) entry which is preliminary data.</text>
</comment>
<protein>
    <recommendedName>
        <fullName evidence="3">VCBS repeat-containing protein</fullName>
    </recommendedName>
</protein>
<dbReference type="RefSeq" id="WP_285669735.1">
    <property type="nucleotide sequence ID" value="NZ_BSYI01000002.1"/>
</dbReference>
<sequence length="265" mass="27421">MGRAAGPGGAPARRRRIALALAPAAIAALLAGPRPGAADTPGSCVRDTATGLGACLEDATARYGHGVLGEGGEWERLSLGPRAGPALTHRLGAGHVFEDLHPRLADLDGDGFPEIVTVRSGQASGAAILVYSAAGGRLREIAATPAIGRRHRWRAIAGIAELDGAPGLEIAEVDRPHLAGILRIWSFRDGRLTEIAAAAGFSNHRIGESAIRSVVRRCADGPEVVLPDRGWTELVAVRLEGGALRQRRLGLPASDAGLGRALACR</sequence>
<accession>A0ABQ6LCK4</accession>
<dbReference type="Proteomes" id="UP001239909">
    <property type="component" value="Unassembled WGS sequence"/>
</dbReference>
<evidence type="ECO:0008006" key="3">
    <source>
        <dbReference type="Google" id="ProtNLM"/>
    </source>
</evidence>
<evidence type="ECO:0000313" key="1">
    <source>
        <dbReference type="EMBL" id="GMG81108.1"/>
    </source>
</evidence>
<gene>
    <name evidence="1" type="ORF">LNKW23_03200</name>
</gene>
<dbReference type="EMBL" id="BSYI01000002">
    <property type="protein sequence ID" value="GMG81108.1"/>
    <property type="molecule type" value="Genomic_DNA"/>
</dbReference>
<reference evidence="1 2" key="1">
    <citation type="submission" date="2023-04" db="EMBL/GenBank/DDBJ databases">
        <title>Marinoamorphus aggregata gen. nov., sp. Nov., isolate from tissue of brittle star Ophioplocus japonicus.</title>
        <authorList>
            <person name="Kawano K."/>
            <person name="Sawayama S."/>
            <person name="Nakagawa S."/>
        </authorList>
    </citation>
    <scope>NUCLEOTIDE SEQUENCE [LARGE SCALE GENOMIC DNA]</scope>
    <source>
        <strain evidence="1 2">NKW23</strain>
    </source>
</reference>